<dbReference type="GeneID" id="113862484"/>
<organism evidence="7 8">
    <name type="scientific">Abrus precatorius</name>
    <name type="common">Indian licorice</name>
    <name type="synonym">Glycine abrus</name>
    <dbReference type="NCBI Taxonomy" id="3816"/>
    <lineage>
        <taxon>Eukaryota</taxon>
        <taxon>Viridiplantae</taxon>
        <taxon>Streptophyta</taxon>
        <taxon>Embryophyta</taxon>
        <taxon>Tracheophyta</taxon>
        <taxon>Spermatophyta</taxon>
        <taxon>Magnoliopsida</taxon>
        <taxon>eudicotyledons</taxon>
        <taxon>Gunneridae</taxon>
        <taxon>Pentapetalae</taxon>
        <taxon>rosids</taxon>
        <taxon>fabids</taxon>
        <taxon>Fabales</taxon>
        <taxon>Fabaceae</taxon>
        <taxon>Papilionoideae</taxon>
        <taxon>50 kb inversion clade</taxon>
        <taxon>NPAAA clade</taxon>
        <taxon>indigoferoid/millettioid clade</taxon>
        <taxon>Abreae</taxon>
        <taxon>Abrus</taxon>
    </lineage>
</organism>
<evidence type="ECO:0000256" key="3">
    <source>
        <dbReference type="ARBA" id="ARBA00022471"/>
    </source>
</evidence>
<evidence type="ECO:0000256" key="1">
    <source>
        <dbReference type="ARBA" id="ARBA00004613"/>
    </source>
</evidence>
<feature type="signal peptide" evidence="6">
    <location>
        <begin position="1"/>
        <end position="25"/>
    </location>
</feature>
<protein>
    <recommendedName>
        <fullName evidence="6">S-protein homolog</fullName>
    </recommendedName>
</protein>
<comment type="subcellular location">
    <subcellularLocation>
        <location evidence="1 6">Secreted</location>
    </subcellularLocation>
</comment>
<feature type="chain" id="PRO_5034478228" description="S-protein homolog" evidence="6">
    <location>
        <begin position="26"/>
        <end position="132"/>
    </location>
</feature>
<reference evidence="8" key="2">
    <citation type="submission" date="2025-08" db="UniProtKB">
        <authorList>
            <consortium name="RefSeq"/>
        </authorList>
    </citation>
    <scope>IDENTIFICATION</scope>
    <source>
        <tissue evidence="8">Young leaves</tissue>
    </source>
</reference>
<dbReference type="InterPro" id="IPR010264">
    <property type="entry name" value="Self-incomp_S1"/>
</dbReference>
<accession>A0A8B8L598</accession>
<evidence type="ECO:0000256" key="5">
    <source>
        <dbReference type="ARBA" id="ARBA00022729"/>
    </source>
</evidence>
<sequence>MSAFTKSVLLLWVLTLLSANTVVLARTRVRIINALSGNQPLSVHCKSKDDDLGQHTVYPGSFYEFSFGISYIGETLFFCSFQWSGASHNFDIYRYKRDDKVCGDGCFWNIKQTGPCRVLPAPSPTPPCFPWN</sequence>
<dbReference type="AlphaFoldDB" id="A0A8B8L598"/>
<dbReference type="RefSeq" id="XP_027351370.1">
    <property type="nucleotide sequence ID" value="XM_027495569.1"/>
</dbReference>
<keyword evidence="7" id="KW-1185">Reference proteome</keyword>
<dbReference type="Proteomes" id="UP000694853">
    <property type="component" value="Unplaced"/>
</dbReference>
<evidence type="ECO:0000256" key="6">
    <source>
        <dbReference type="RuleBase" id="RU367044"/>
    </source>
</evidence>
<dbReference type="GO" id="GO:0005576">
    <property type="term" value="C:extracellular region"/>
    <property type="evidence" value="ECO:0007669"/>
    <property type="project" value="UniProtKB-SubCell"/>
</dbReference>
<dbReference type="PANTHER" id="PTHR31232">
    <property type="match status" value="1"/>
</dbReference>
<dbReference type="Pfam" id="PF05938">
    <property type="entry name" value="Self-incomp_S1"/>
    <property type="match status" value="1"/>
</dbReference>
<gene>
    <name evidence="8" type="primary">LOC113862484</name>
</gene>
<dbReference type="KEGG" id="aprc:113862484"/>
<name>A0A8B8L598_ABRPR</name>
<evidence type="ECO:0000256" key="4">
    <source>
        <dbReference type="ARBA" id="ARBA00022525"/>
    </source>
</evidence>
<reference evidence="7" key="1">
    <citation type="journal article" date="2019" name="Toxins">
        <title>Detection of Abrin-Like and Prepropulchellin-Like Toxin Genes and Transcripts Using Whole Genome Sequencing and Full-Length Transcript Sequencing of Abrus precatorius.</title>
        <authorList>
            <person name="Hovde B.T."/>
            <person name="Daligault H.E."/>
            <person name="Hanschen E.R."/>
            <person name="Kunde Y.A."/>
            <person name="Johnson M.B."/>
            <person name="Starkenburg S.R."/>
            <person name="Johnson S.L."/>
        </authorList>
    </citation>
    <scope>NUCLEOTIDE SEQUENCE [LARGE SCALE GENOMIC DNA]</scope>
</reference>
<proteinExistence type="inferred from homology"/>
<evidence type="ECO:0000313" key="7">
    <source>
        <dbReference type="Proteomes" id="UP000694853"/>
    </source>
</evidence>
<keyword evidence="3 6" id="KW-0713">Self-incompatibility</keyword>
<evidence type="ECO:0000256" key="2">
    <source>
        <dbReference type="ARBA" id="ARBA00005581"/>
    </source>
</evidence>
<dbReference type="OrthoDB" id="1904574at2759"/>
<keyword evidence="4 6" id="KW-0964">Secreted</keyword>
<evidence type="ECO:0000313" key="8">
    <source>
        <dbReference type="RefSeq" id="XP_027351370.1"/>
    </source>
</evidence>
<dbReference type="PANTHER" id="PTHR31232:SF43">
    <property type="entry name" value="S-PROTEIN HOMOLOG 29-RELATED"/>
    <property type="match status" value="1"/>
</dbReference>
<dbReference type="GO" id="GO:0060320">
    <property type="term" value="P:rejection of self pollen"/>
    <property type="evidence" value="ECO:0007669"/>
    <property type="project" value="UniProtKB-KW"/>
</dbReference>
<keyword evidence="5 6" id="KW-0732">Signal</keyword>
<comment type="similarity">
    <text evidence="2 6">Belongs to the plant self-incompatibility (S1) protein family.</text>
</comment>